<evidence type="ECO:0000256" key="4">
    <source>
        <dbReference type="ARBA" id="ARBA00022763"/>
    </source>
</evidence>
<evidence type="ECO:0000256" key="9">
    <source>
        <dbReference type="ARBA" id="ARBA00023204"/>
    </source>
</evidence>
<dbReference type="InterPro" id="IPR046349">
    <property type="entry name" value="C1-like_sf"/>
</dbReference>
<name>A0A835ZF22_9STRA</name>
<keyword evidence="6 11" id="KW-0862">Zinc</keyword>
<dbReference type="Proteomes" id="UP000664859">
    <property type="component" value="Unassembled WGS sequence"/>
</dbReference>
<dbReference type="GO" id="GO:0006289">
    <property type="term" value="P:nucleotide-excision repair"/>
    <property type="evidence" value="ECO:0007669"/>
    <property type="project" value="UniProtKB-UniRule"/>
</dbReference>
<comment type="subcellular location">
    <subcellularLocation>
        <location evidence="1 11">Nucleus</location>
    </subcellularLocation>
</comment>
<dbReference type="GO" id="GO:0000439">
    <property type="term" value="C:transcription factor TFIIH core complex"/>
    <property type="evidence" value="ECO:0007669"/>
    <property type="project" value="InterPro"/>
</dbReference>
<keyword evidence="16" id="KW-1185">Reference proteome</keyword>
<dbReference type="GO" id="GO:0006351">
    <property type="term" value="P:DNA-templated transcription"/>
    <property type="evidence" value="ECO:0007669"/>
    <property type="project" value="InterPro"/>
</dbReference>
<dbReference type="PROSITE" id="PS00028">
    <property type="entry name" value="ZINC_FINGER_C2H2_1"/>
    <property type="match status" value="1"/>
</dbReference>
<dbReference type="Gene3D" id="3.30.40.10">
    <property type="entry name" value="Zinc/RING finger domain, C3HC4 (zinc finger)"/>
    <property type="match status" value="1"/>
</dbReference>
<evidence type="ECO:0000256" key="13">
    <source>
        <dbReference type="SAM" id="MobiDB-lite"/>
    </source>
</evidence>
<organism evidence="15 16">
    <name type="scientific">Tribonema minus</name>
    <dbReference type="NCBI Taxonomy" id="303371"/>
    <lineage>
        <taxon>Eukaryota</taxon>
        <taxon>Sar</taxon>
        <taxon>Stramenopiles</taxon>
        <taxon>Ochrophyta</taxon>
        <taxon>PX clade</taxon>
        <taxon>Xanthophyceae</taxon>
        <taxon>Tribonematales</taxon>
        <taxon>Tribonemataceae</taxon>
        <taxon>Tribonema</taxon>
    </lineage>
</organism>
<dbReference type="GO" id="GO:0005675">
    <property type="term" value="C:transcription factor TFIIH holo complex"/>
    <property type="evidence" value="ECO:0007669"/>
    <property type="project" value="UniProtKB-UniRule"/>
</dbReference>
<evidence type="ECO:0000256" key="2">
    <source>
        <dbReference type="ARBA" id="ARBA00006092"/>
    </source>
</evidence>
<dbReference type="InterPro" id="IPR012170">
    <property type="entry name" value="TFIIH_SSL1/p44"/>
</dbReference>
<evidence type="ECO:0000256" key="1">
    <source>
        <dbReference type="ARBA" id="ARBA00004123"/>
    </source>
</evidence>
<dbReference type="InterPro" id="IPR007198">
    <property type="entry name" value="Ssl1-like"/>
</dbReference>
<dbReference type="Pfam" id="PF07975">
    <property type="entry name" value="C1_4"/>
    <property type="match status" value="1"/>
</dbReference>
<evidence type="ECO:0000313" key="15">
    <source>
        <dbReference type="EMBL" id="KAG5189259.1"/>
    </source>
</evidence>
<gene>
    <name evidence="15" type="ORF">JKP88DRAFT_271650</name>
</gene>
<dbReference type="EMBL" id="JAFCMP010000055">
    <property type="protein sequence ID" value="KAG5189259.1"/>
    <property type="molecule type" value="Genomic_DNA"/>
</dbReference>
<dbReference type="OrthoDB" id="284275at2759"/>
<keyword evidence="3 11" id="KW-0479">Metal-binding</keyword>
<dbReference type="SMART" id="SM01047">
    <property type="entry name" value="C1_4"/>
    <property type="match status" value="1"/>
</dbReference>
<evidence type="ECO:0000313" key="16">
    <source>
        <dbReference type="Proteomes" id="UP000664859"/>
    </source>
</evidence>
<reference evidence="15" key="1">
    <citation type="submission" date="2021-02" db="EMBL/GenBank/DDBJ databases">
        <title>First Annotated Genome of the Yellow-green Alga Tribonema minus.</title>
        <authorList>
            <person name="Mahan K.M."/>
        </authorList>
    </citation>
    <scope>NUCLEOTIDE SEQUENCE</scope>
    <source>
        <strain evidence="15">UTEX B ZZ1240</strain>
    </source>
</reference>
<protein>
    <recommendedName>
        <fullName evidence="11">General transcription factor IIH subunit</fullName>
    </recommendedName>
</protein>
<evidence type="ECO:0000256" key="12">
    <source>
        <dbReference type="PIRSR" id="PIRSR015919-1"/>
    </source>
</evidence>
<dbReference type="InterPro" id="IPR013083">
    <property type="entry name" value="Znf_RING/FYVE/PHD"/>
</dbReference>
<accession>A0A835ZF22</accession>
<comment type="similarity">
    <text evidence="2 11">Belongs to the GTF2H2 family.</text>
</comment>
<dbReference type="PANTHER" id="PTHR12695">
    <property type="entry name" value="GENERAL TRANSCRIPTION FACTOR IIH SUBUNIT 2"/>
    <property type="match status" value="1"/>
</dbReference>
<dbReference type="InterPro" id="IPR002035">
    <property type="entry name" value="VWF_A"/>
</dbReference>
<dbReference type="FunFam" id="3.40.50.410:FF:000015">
    <property type="entry name" value="General transcription factor IIH subunit 2"/>
    <property type="match status" value="1"/>
</dbReference>
<evidence type="ECO:0000256" key="10">
    <source>
        <dbReference type="ARBA" id="ARBA00023242"/>
    </source>
</evidence>
<dbReference type="SUPFAM" id="SSF53300">
    <property type="entry name" value="vWA-like"/>
    <property type="match status" value="1"/>
</dbReference>
<evidence type="ECO:0000256" key="8">
    <source>
        <dbReference type="ARBA" id="ARBA00023163"/>
    </source>
</evidence>
<dbReference type="PANTHER" id="PTHR12695:SF2">
    <property type="entry name" value="GENERAL TRANSCRIPTION FACTOR IIH SUBUNIT 2-RELATED"/>
    <property type="match status" value="1"/>
</dbReference>
<evidence type="ECO:0000256" key="7">
    <source>
        <dbReference type="ARBA" id="ARBA00023015"/>
    </source>
</evidence>
<evidence type="ECO:0000259" key="14">
    <source>
        <dbReference type="PROSITE" id="PS00028"/>
    </source>
</evidence>
<keyword evidence="8 11" id="KW-0804">Transcription</keyword>
<feature type="zinc finger region" description="C4-type" evidence="12">
    <location>
        <begin position="297"/>
        <end position="314"/>
    </location>
</feature>
<feature type="region of interest" description="Disordered" evidence="13">
    <location>
        <begin position="1"/>
        <end position="54"/>
    </location>
</feature>
<dbReference type="Gene3D" id="3.40.50.410">
    <property type="entry name" value="von Willebrand factor, type A domain"/>
    <property type="match status" value="1"/>
</dbReference>
<dbReference type="CDD" id="cd01453">
    <property type="entry name" value="vWA_transcription_factor_IIH_type"/>
    <property type="match status" value="1"/>
</dbReference>
<sequence length="395" mass="43669">MFSDAVPQQRPPNDGEQQESGHTGYAWEKSFERSWEDVQEDEQGNLKTDHERDARLSRGRRTALYGQAIKRGMIRYVFLCIDLSKGMSETDMRPNRLAVTTKVVAEFVRGFFDQNPLSQLGIIITRDGRAERVTDLSGNPKAHIEALARSLDTQGEPSLQNLLELTAHCLASAPEYGSREAVVLYGSLHTCDPGNILDTIALLKRHKVRCSVVGLGAEVYIARRIAEDTGGDFVVAVDEHHYKDSLLAQCTPPPTLAKRGPHFADLVEMGFPRRVDGTFALGYSGRQQTLTAQGYYCPRCKIKTTELPSTCEICALPLVSSPHLARSYHHLFPVPPFDEQEASAAADTAAQSCEACLRPFAAKASRFMCPNCKGAFCLECDMYIHDSLHNCPGCC</sequence>
<keyword evidence="10 11" id="KW-0539">Nucleus</keyword>
<evidence type="ECO:0000256" key="3">
    <source>
        <dbReference type="ARBA" id="ARBA00022723"/>
    </source>
</evidence>
<evidence type="ECO:0000256" key="5">
    <source>
        <dbReference type="ARBA" id="ARBA00022771"/>
    </source>
</evidence>
<keyword evidence="4" id="KW-0227">DNA damage</keyword>
<dbReference type="InterPro" id="IPR036465">
    <property type="entry name" value="vWFA_dom_sf"/>
</dbReference>
<dbReference type="GO" id="GO:0006357">
    <property type="term" value="P:regulation of transcription by RNA polymerase II"/>
    <property type="evidence" value="ECO:0007669"/>
    <property type="project" value="TreeGrafter"/>
</dbReference>
<dbReference type="NCBIfam" id="TIGR00622">
    <property type="entry name" value="ssl1"/>
    <property type="match status" value="1"/>
</dbReference>
<dbReference type="SUPFAM" id="SSF57889">
    <property type="entry name" value="Cysteine-rich domain"/>
    <property type="match status" value="1"/>
</dbReference>
<comment type="caution">
    <text evidence="15">The sequence shown here is derived from an EMBL/GenBank/DDBJ whole genome shotgun (WGS) entry which is preliminary data.</text>
</comment>
<dbReference type="GO" id="GO:0008270">
    <property type="term" value="F:zinc ion binding"/>
    <property type="evidence" value="ECO:0007669"/>
    <property type="project" value="UniProtKB-UniRule"/>
</dbReference>
<dbReference type="InterPro" id="IPR013087">
    <property type="entry name" value="Znf_C2H2_type"/>
</dbReference>
<dbReference type="Pfam" id="PF04056">
    <property type="entry name" value="Ssl1"/>
    <property type="match status" value="1"/>
</dbReference>
<evidence type="ECO:0000256" key="6">
    <source>
        <dbReference type="ARBA" id="ARBA00022833"/>
    </source>
</evidence>
<dbReference type="PIRSF" id="PIRSF015919">
    <property type="entry name" value="TFIIH_SSL1"/>
    <property type="match status" value="1"/>
</dbReference>
<dbReference type="InterPro" id="IPR004595">
    <property type="entry name" value="TFIIH_C1-like_dom"/>
</dbReference>
<proteinExistence type="inferred from homology"/>
<keyword evidence="5" id="KW-0863">Zinc-finger</keyword>
<keyword evidence="7 11" id="KW-0805">Transcription regulation</keyword>
<dbReference type="AlphaFoldDB" id="A0A835ZF22"/>
<dbReference type="SMART" id="SM00327">
    <property type="entry name" value="VWA"/>
    <property type="match status" value="1"/>
</dbReference>
<feature type="domain" description="C2H2-type" evidence="14">
    <location>
        <begin position="369"/>
        <end position="389"/>
    </location>
</feature>
<evidence type="ECO:0000256" key="11">
    <source>
        <dbReference type="PIRNR" id="PIRNR015919"/>
    </source>
</evidence>
<keyword evidence="9" id="KW-0234">DNA repair</keyword>